<feature type="region of interest" description="Disordered" evidence="1">
    <location>
        <begin position="48"/>
        <end position="83"/>
    </location>
</feature>
<dbReference type="EMBL" id="JBJKFK010002477">
    <property type="protein sequence ID" value="KAL3311046.1"/>
    <property type="molecule type" value="Genomic_DNA"/>
</dbReference>
<dbReference type="PANTHER" id="PTHR21367:SF1">
    <property type="entry name" value="ARGINYL-TRNA--PROTEIN TRANSFERASE 1"/>
    <property type="match status" value="1"/>
</dbReference>
<proteinExistence type="predicted"/>
<feature type="domain" description="N-end rule aminoacyl transferase C-terminal" evidence="2">
    <location>
        <begin position="164"/>
        <end position="312"/>
    </location>
</feature>
<dbReference type="InterPro" id="IPR030700">
    <property type="entry name" value="N-end_Aminoacyl_Trfase"/>
</dbReference>
<feature type="compositionally biased region" description="Basic and acidic residues" evidence="1">
    <location>
        <begin position="66"/>
        <end position="80"/>
    </location>
</feature>
<dbReference type="AlphaFoldDB" id="A0ABD2PYW3"/>
<gene>
    <name evidence="3" type="primary">ATE1</name>
    <name evidence="3" type="ORF">Ciccas_010378</name>
</gene>
<dbReference type="Pfam" id="PF04377">
    <property type="entry name" value="ATE_C"/>
    <property type="match status" value="1"/>
</dbReference>
<dbReference type="Proteomes" id="UP001626550">
    <property type="component" value="Unassembled WGS sequence"/>
</dbReference>
<name>A0ABD2PYW3_9PLAT</name>
<evidence type="ECO:0000256" key="1">
    <source>
        <dbReference type="SAM" id="MobiDB-lite"/>
    </source>
</evidence>
<reference evidence="3 4" key="1">
    <citation type="submission" date="2024-11" db="EMBL/GenBank/DDBJ databases">
        <title>Adaptive evolution of stress response genes in parasites aligns with host niche diversity.</title>
        <authorList>
            <person name="Hahn C."/>
            <person name="Resl P."/>
        </authorList>
    </citation>
    <scope>NUCLEOTIDE SEQUENCE [LARGE SCALE GENOMIC DNA]</scope>
    <source>
        <strain evidence="3">EGGRZ-B1_66</strain>
        <tissue evidence="3">Body</tissue>
    </source>
</reference>
<evidence type="ECO:0000259" key="2">
    <source>
        <dbReference type="Pfam" id="PF04377"/>
    </source>
</evidence>
<protein>
    <submittedName>
        <fullName evidence="3">Arginyl-tRNA--protein transferase 1</fullName>
    </submittedName>
</protein>
<evidence type="ECO:0000313" key="3">
    <source>
        <dbReference type="EMBL" id="KAL3311046.1"/>
    </source>
</evidence>
<keyword evidence="3" id="KW-0808">Transferase</keyword>
<sequence length="415" mass="47853">MIAFLNEGKIPKITARNKTDNNEPVFAPLTSDDAAKILPSGDFEVTMKGDSKSFPIHPSKPTCDTQKIDSKSKRSKDEKAKNKRYKAKLDRLKSLAEKRGISYETILEEYRNRRAIRLQKNKPIELEEFFSRIKPRDQAKHFIEVRLVRSSPESDQLKATFDQSFKVYKSYQVKIHKDDPDEISESSFRNFLVSSPLVDFNCKSSEPSDAPQFGSYHQQYWLDGKQLIAVGVVDLLPGYLSAVYFYYNPAYNFLQLGVFSALKEIEFVRELARKYGKNEPRYANFKQYCMGYYIHSCVKMRYKGRYKPSFLSCPETYRQVPIADCIKMLEKNGKYSRFSDVGATDPDSIEDLPSSQIEQRLMMRIRGPKNKNPPAYRVLPFSELKAYLSRTDEILTWAKLVGVSALDGRVLIDLS</sequence>
<evidence type="ECO:0000313" key="4">
    <source>
        <dbReference type="Proteomes" id="UP001626550"/>
    </source>
</evidence>
<organism evidence="3 4">
    <name type="scientific">Cichlidogyrus casuarinus</name>
    <dbReference type="NCBI Taxonomy" id="1844966"/>
    <lineage>
        <taxon>Eukaryota</taxon>
        <taxon>Metazoa</taxon>
        <taxon>Spiralia</taxon>
        <taxon>Lophotrochozoa</taxon>
        <taxon>Platyhelminthes</taxon>
        <taxon>Monogenea</taxon>
        <taxon>Monopisthocotylea</taxon>
        <taxon>Dactylogyridea</taxon>
        <taxon>Ancyrocephalidae</taxon>
        <taxon>Cichlidogyrus</taxon>
    </lineage>
</organism>
<dbReference type="InterPro" id="IPR007472">
    <property type="entry name" value="N-end_Aminoacyl_Trfase_C"/>
</dbReference>
<keyword evidence="4" id="KW-1185">Reference proteome</keyword>
<dbReference type="PANTHER" id="PTHR21367">
    <property type="entry name" value="ARGININE-TRNA-PROTEIN TRANSFERASE 1"/>
    <property type="match status" value="1"/>
</dbReference>
<accession>A0ABD2PYW3</accession>
<comment type="caution">
    <text evidence="3">The sequence shown here is derived from an EMBL/GenBank/DDBJ whole genome shotgun (WGS) entry which is preliminary data.</text>
</comment>
<dbReference type="GO" id="GO:0016740">
    <property type="term" value="F:transferase activity"/>
    <property type="evidence" value="ECO:0007669"/>
    <property type="project" value="UniProtKB-KW"/>
</dbReference>